<dbReference type="Proteomes" id="UP000317303">
    <property type="component" value="Unassembled WGS sequence"/>
</dbReference>
<reference evidence="2 3" key="1">
    <citation type="submission" date="2019-07" db="EMBL/GenBank/DDBJ databases">
        <title>R&amp;d 2014.</title>
        <authorList>
            <person name="Klenk H.-P."/>
        </authorList>
    </citation>
    <scope>NUCLEOTIDE SEQUENCE [LARGE SCALE GENOMIC DNA]</scope>
    <source>
        <strain evidence="2 3">DSM 43194</strain>
    </source>
</reference>
<proteinExistence type="predicted"/>
<evidence type="ECO:0000313" key="3">
    <source>
        <dbReference type="Proteomes" id="UP000317303"/>
    </source>
</evidence>
<sequence length="41" mass="4493">MLSDIVTWIGAILGMLVLLAMACGAFVLDVDESRRAQEPMR</sequence>
<keyword evidence="3" id="KW-1185">Reference proteome</keyword>
<comment type="caution">
    <text evidence="2">The sequence shown here is derived from an EMBL/GenBank/DDBJ whole genome shotgun (WGS) entry which is preliminary data.</text>
</comment>
<gene>
    <name evidence="2" type="ORF">JD82_03748</name>
</gene>
<keyword evidence="1" id="KW-1133">Transmembrane helix</keyword>
<protein>
    <submittedName>
        <fullName evidence="2">Uncharacterized protein</fullName>
    </submittedName>
</protein>
<keyword evidence="1" id="KW-0472">Membrane</keyword>
<dbReference type="RefSeq" id="WP_048808650.1">
    <property type="nucleotide sequence ID" value="NZ_JOIJ01000001.1"/>
</dbReference>
<dbReference type="EMBL" id="VLJV01000001">
    <property type="protein sequence ID" value="TWH21878.1"/>
    <property type="molecule type" value="Genomic_DNA"/>
</dbReference>
<dbReference type="AlphaFoldDB" id="A0A660CE70"/>
<organism evidence="2 3">
    <name type="scientific">Prauserella rugosa</name>
    <dbReference type="NCBI Taxonomy" id="43354"/>
    <lineage>
        <taxon>Bacteria</taxon>
        <taxon>Bacillati</taxon>
        <taxon>Actinomycetota</taxon>
        <taxon>Actinomycetes</taxon>
        <taxon>Pseudonocardiales</taxon>
        <taxon>Pseudonocardiaceae</taxon>
        <taxon>Prauserella</taxon>
    </lineage>
</organism>
<accession>A0A660CE70</accession>
<evidence type="ECO:0000313" key="2">
    <source>
        <dbReference type="EMBL" id="TWH21878.1"/>
    </source>
</evidence>
<evidence type="ECO:0000256" key="1">
    <source>
        <dbReference type="SAM" id="Phobius"/>
    </source>
</evidence>
<name>A0A660CE70_9PSEU</name>
<keyword evidence="1" id="KW-0812">Transmembrane</keyword>
<feature type="transmembrane region" description="Helical" evidence="1">
    <location>
        <begin position="6"/>
        <end position="28"/>
    </location>
</feature>